<feature type="transmembrane region" description="Helical" evidence="17">
    <location>
        <begin position="5"/>
        <end position="25"/>
    </location>
</feature>
<comment type="catalytic activity">
    <reaction evidence="8">
        <text>13-octadecanoyloxy-octadecanoate + H2O = 13-hydroxy-octadecanoate + octadecanoate + H(+)</text>
        <dbReference type="Rhea" id="RHEA:52084"/>
        <dbReference type="ChEBI" id="CHEBI:15377"/>
        <dbReference type="ChEBI" id="CHEBI:15378"/>
        <dbReference type="ChEBI" id="CHEBI:25629"/>
        <dbReference type="ChEBI" id="CHEBI:136304"/>
        <dbReference type="ChEBI" id="CHEBI:136335"/>
    </reaction>
    <physiologicalReaction direction="left-to-right" evidence="8">
        <dbReference type="Rhea" id="RHEA:52085"/>
    </physiologicalReaction>
</comment>
<dbReference type="InterPro" id="IPR006838">
    <property type="entry name" value="ADTRP_AIG1"/>
</dbReference>
<feature type="transmembrane region" description="Helical" evidence="17">
    <location>
        <begin position="59"/>
        <end position="78"/>
    </location>
</feature>
<evidence type="ECO:0000256" key="15">
    <source>
        <dbReference type="ARBA" id="ARBA00049322"/>
    </source>
</evidence>
<comment type="catalytic activity">
    <reaction evidence="16">
        <text>12-(9Z-hexadecenoyloxy)-octadecanoate + H2O = 12-hydroxyoctadecanoate + (9Z)-hexadecenoate + H(+)</text>
        <dbReference type="Rhea" id="RHEA:52072"/>
        <dbReference type="ChEBI" id="CHEBI:15377"/>
        <dbReference type="ChEBI" id="CHEBI:15378"/>
        <dbReference type="ChEBI" id="CHEBI:32372"/>
        <dbReference type="ChEBI" id="CHEBI:84201"/>
        <dbReference type="ChEBI" id="CHEBI:136312"/>
    </reaction>
    <physiologicalReaction direction="left-to-right" evidence="16">
        <dbReference type="Rhea" id="RHEA:52073"/>
    </physiologicalReaction>
</comment>
<feature type="transmembrane region" description="Helical" evidence="17">
    <location>
        <begin position="90"/>
        <end position="110"/>
    </location>
</feature>
<comment type="catalytic activity">
    <reaction evidence="14">
        <text>13-(9Z-octadecenoyloxy)-octadecanoate + H2O = 13-hydroxy-octadecanoate + (9Z)-octadecenoate + H(+)</text>
        <dbReference type="Rhea" id="RHEA:52064"/>
        <dbReference type="ChEBI" id="CHEBI:15377"/>
        <dbReference type="ChEBI" id="CHEBI:15378"/>
        <dbReference type="ChEBI" id="CHEBI:30823"/>
        <dbReference type="ChEBI" id="CHEBI:136303"/>
        <dbReference type="ChEBI" id="CHEBI:136304"/>
    </reaction>
    <physiologicalReaction direction="left-to-right" evidence="14">
        <dbReference type="Rhea" id="RHEA:52065"/>
    </physiologicalReaction>
</comment>
<evidence type="ECO:0000256" key="14">
    <source>
        <dbReference type="ARBA" id="ARBA00049296"/>
    </source>
</evidence>
<feature type="transmembrane region" description="Helical" evidence="17">
    <location>
        <begin position="130"/>
        <end position="149"/>
    </location>
</feature>
<dbReference type="RefSeq" id="XP_006825545.1">
    <property type="nucleotide sequence ID" value="XM_006825482.1"/>
</dbReference>
<comment type="catalytic activity">
    <reaction evidence="11">
        <text>12-(9Z-octadecenoyloxy)-octadecanoate + H2O = 12-hydroxyoctadecanoate + (9Z)-octadecenoate + H(+)</text>
        <dbReference type="Rhea" id="RHEA:52060"/>
        <dbReference type="ChEBI" id="CHEBI:15377"/>
        <dbReference type="ChEBI" id="CHEBI:15378"/>
        <dbReference type="ChEBI" id="CHEBI:30823"/>
        <dbReference type="ChEBI" id="CHEBI:84201"/>
        <dbReference type="ChEBI" id="CHEBI:136302"/>
    </reaction>
    <physiologicalReaction direction="left-to-right" evidence="11">
        <dbReference type="Rhea" id="RHEA:52061"/>
    </physiologicalReaction>
</comment>
<keyword evidence="18" id="KW-1185">Reference proteome</keyword>
<dbReference type="PANTHER" id="PTHR10989">
    <property type="entry name" value="ANDROGEN-INDUCED PROTEIN 1-RELATED"/>
    <property type="match status" value="1"/>
</dbReference>
<dbReference type="Pfam" id="PF04750">
    <property type="entry name" value="Far-17a_AIG1"/>
    <property type="match status" value="1"/>
</dbReference>
<dbReference type="PANTHER" id="PTHR10989:SF16">
    <property type="entry name" value="AT02829P-RELATED"/>
    <property type="match status" value="1"/>
</dbReference>
<proteinExistence type="inferred from homology"/>
<comment type="catalytic activity">
    <reaction evidence="9">
        <text>9-hexadecanoyloxy-octadecanoate + H2O = 9-hydroxy-octadecanoate + hexadecanoate + H(+)</text>
        <dbReference type="Rhea" id="RHEA:52052"/>
        <dbReference type="ChEBI" id="CHEBI:7896"/>
        <dbReference type="ChEBI" id="CHEBI:15377"/>
        <dbReference type="ChEBI" id="CHEBI:15378"/>
        <dbReference type="ChEBI" id="CHEBI:83670"/>
        <dbReference type="ChEBI" id="CHEBI:136286"/>
    </reaction>
    <physiologicalReaction direction="left-to-right" evidence="9">
        <dbReference type="Rhea" id="RHEA:52053"/>
    </physiologicalReaction>
</comment>
<evidence type="ECO:0000256" key="8">
    <source>
        <dbReference type="ARBA" id="ARBA00047427"/>
    </source>
</evidence>
<evidence type="ECO:0000256" key="3">
    <source>
        <dbReference type="ARBA" id="ARBA00009300"/>
    </source>
</evidence>
<keyword evidence="4 17" id="KW-0812">Transmembrane</keyword>
<keyword evidence="5 17" id="KW-1133">Transmembrane helix</keyword>
<organism evidence="18 19">
    <name type="scientific">Saccoglossus kowalevskii</name>
    <name type="common">Acorn worm</name>
    <dbReference type="NCBI Taxonomy" id="10224"/>
    <lineage>
        <taxon>Eukaryota</taxon>
        <taxon>Metazoa</taxon>
        <taxon>Hemichordata</taxon>
        <taxon>Enteropneusta</taxon>
        <taxon>Harrimaniidae</taxon>
        <taxon>Saccoglossus</taxon>
    </lineage>
</organism>
<evidence type="ECO:0000256" key="17">
    <source>
        <dbReference type="SAM" id="Phobius"/>
    </source>
</evidence>
<evidence type="ECO:0000256" key="11">
    <source>
        <dbReference type="ARBA" id="ARBA00048701"/>
    </source>
</evidence>
<dbReference type="Proteomes" id="UP000694865">
    <property type="component" value="Unplaced"/>
</dbReference>
<accession>A0ABM0MZV4</accession>
<evidence type="ECO:0000256" key="9">
    <source>
        <dbReference type="ARBA" id="ARBA00047863"/>
    </source>
</evidence>
<comment type="catalytic activity">
    <reaction evidence="10">
        <text>12-octadecanoyloxy-octadecanoate + H2O = 12-hydroxyoctadecanoate + octadecanoate + H(+)</text>
        <dbReference type="Rhea" id="RHEA:52080"/>
        <dbReference type="ChEBI" id="CHEBI:15377"/>
        <dbReference type="ChEBI" id="CHEBI:15378"/>
        <dbReference type="ChEBI" id="CHEBI:25629"/>
        <dbReference type="ChEBI" id="CHEBI:84201"/>
        <dbReference type="ChEBI" id="CHEBI:136330"/>
    </reaction>
    <physiologicalReaction direction="left-to-right" evidence="10">
        <dbReference type="Rhea" id="RHEA:52081"/>
    </physiologicalReaction>
</comment>
<reference evidence="19" key="1">
    <citation type="submission" date="2025-08" db="UniProtKB">
        <authorList>
            <consortium name="RefSeq"/>
        </authorList>
    </citation>
    <scope>IDENTIFICATION</scope>
    <source>
        <tissue evidence="19">Testes</tissue>
    </source>
</reference>
<evidence type="ECO:0000256" key="16">
    <source>
        <dbReference type="ARBA" id="ARBA00049428"/>
    </source>
</evidence>
<feature type="transmembrane region" description="Helical" evidence="17">
    <location>
        <begin position="161"/>
        <end position="179"/>
    </location>
</feature>
<gene>
    <name evidence="19" type="primary">LOC102805605</name>
</gene>
<evidence type="ECO:0000256" key="1">
    <source>
        <dbReference type="ARBA" id="ARBA00000923"/>
    </source>
</evidence>
<evidence type="ECO:0000256" key="10">
    <source>
        <dbReference type="ARBA" id="ARBA00048680"/>
    </source>
</evidence>
<evidence type="ECO:0000256" key="6">
    <source>
        <dbReference type="ARBA" id="ARBA00023136"/>
    </source>
</evidence>
<name>A0ABM0MZV4_SACKO</name>
<comment type="catalytic activity">
    <reaction evidence="7">
        <text>12-hexadecanoyloxy-octadecanoate + H2O = 12-hydroxyoctadecanoate + hexadecanoate + H(+)</text>
        <dbReference type="Rhea" id="RHEA:52056"/>
        <dbReference type="ChEBI" id="CHEBI:7896"/>
        <dbReference type="ChEBI" id="CHEBI:15377"/>
        <dbReference type="ChEBI" id="CHEBI:15378"/>
        <dbReference type="ChEBI" id="CHEBI:83677"/>
        <dbReference type="ChEBI" id="CHEBI:84201"/>
    </reaction>
    <physiologicalReaction direction="left-to-right" evidence="7">
        <dbReference type="Rhea" id="RHEA:52057"/>
    </physiologicalReaction>
</comment>
<evidence type="ECO:0000256" key="12">
    <source>
        <dbReference type="ARBA" id="ARBA00048800"/>
    </source>
</evidence>
<evidence type="ECO:0000256" key="5">
    <source>
        <dbReference type="ARBA" id="ARBA00022989"/>
    </source>
</evidence>
<sequence>MASEYIFRFLSHTSIFVIYAFGIYYDMTILADDMMRAVGPRSFGGNAKFLTIWNMNFQTFYFGLCILTDLVLSCNKRSKFGRRLCRFRDWFLAAIAFPIGMLVVLMFWLIYAVDRELVFPEWLDKIFPSWLNHVMHTTVIPFLFVDMYLVQHNYPSRKSGIFGTFVVGLTYLAWFKKLYKYWRGNGESGLKYDYIYLLWYCWHCHS</sequence>
<comment type="catalytic activity">
    <reaction evidence="13">
        <text>9-octadecanoyloxy-octadecanoate + H2O = 9-hydroxy-octadecanoate + octadecanoate + H(+)</text>
        <dbReference type="Rhea" id="RHEA:52096"/>
        <dbReference type="ChEBI" id="CHEBI:15377"/>
        <dbReference type="ChEBI" id="CHEBI:15378"/>
        <dbReference type="ChEBI" id="CHEBI:25629"/>
        <dbReference type="ChEBI" id="CHEBI:136286"/>
        <dbReference type="ChEBI" id="CHEBI:136373"/>
    </reaction>
    <physiologicalReaction direction="left-to-right" evidence="13">
        <dbReference type="Rhea" id="RHEA:52097"/>
    </physiologicalReaction>
</comment>
<keyword evidence="6 17" id="KW-0472">Membrane</keyword>
<protein>
    <submittedName>
        <fullName evidence="19">Androgen-induced gene 1 protein-like</fullName>
    </submittedName>
</protein>
<evidence type="ECO:0000256" key="4">
    <source>
        <dbReference type="ARBA" id="ARBA00022692"/>
    </source>
</evidence>
<comment type="similarity">
    <text evidence="3">Belongs to the AIG1 family.</text>
</comment>
<evidence type="ECO:0000256" key="7">
    <source>
        <dbReference type="ARBA" id="ARBA00047368"/>
    </source>
</evidence>
<evidence type="ECO:0000256" key="2">
    <source>
        <dbReference type="ARBA" id="ARBA00004127"/>
    </source>
</evidence>
<comment type="catalytic activity">
    <reaction evidence="15">
        <text>13-(9Z-hexadecenoyloxy)-octadecanoate + H2O = 13-hydroxy-octadecanoate + (9Z)-hexadecenoate + H(+)</text>
        <dbReference type="Rhea" id="RHEA:52076"/>
        <dbReference type="ChEBI" id="CHEBI:15377"/>
        <dbReference type="ChEBI" id="CHEBI:15378"/>
        <dbReference type="ChEBI" id="CHEBI:32372"/>
        <dbReference type="ChEBI" id="CHEBI:136304"/>
        <dbReference type="ChEBI" id="CHEBI:136315"/>
    </reaction>
    <physiologicalReaction direction="left-to-right" evidence="15">
        <dbReference type="Rhea" id="RHEA:52077"/>
    </physiologicalReaction>
</comment>
<evidence type="ECO:0000256" key="13">
    <source>
        <dbReference type="ARBA" id="ARBA00049221"/>
    </source>
</evidence>
<comment type="catalytic activity">
    <reaction evidence="1">
        <text>9-(9Z-hexadecenoyloxy)-octadecanoate + H2O = (9Z)-hexadecenoate + 9-hydroxy-octadecanoate + H(+)</text>
        <dbReference type="Rhea" id="RHEA:52068"/>
        <dbReference type="ChEBI" id="CHEBI:15377"/>
        <dbReference type="ChEBI" id="CHEBI:15378"/>
        <dbReference type="ChEBI" id="CHEBI:32372"/>
        <dbReference type="ChEBI" id="CHEBI:136286"/>
        <dbReference type="ChEBI" id="CHEBI:136309"/>
    </reaction>
    <physiologicalReaction direction="left-to-right" evidence="1">
        <dbReference type="Rhea" id="RHEA:52069"/>
    </physiologicalReaction>
</comment>
<comment type="subcellular location">
    <subcellularLocation>
        <location evidence="2">Endomembrane system</location>
        <topology evidence="2">Multi-pass membrane protein</topology>
    </subcellularLocation>
</comment>
<dbReference type="GeneID" id="102805605"/>
<evidence type="ECO:0000313" key="19">
    <source>
        <dbReference type="RefSeq" id="XP_006825545.1"/>
    </source>
</evidence>
<evidence type="ECO:0000313" key="18">
    <source>
        <dbReference type="Proteomes" id="UP000694865"/>
    </source>
</evidence>
<comment type="catalytic activity">
    <reaction evidence="12">
        <text>9-(9Z-octadecenoyloxy)-octadecanoate + H2O = 9-hydroxy-octadecanoate + (9Z)-octadecenoate + H(+)</text>
        <dbReference type="Rhea" id="RHEA:52048"/>
        <dbReference type="ChEBI" id="CHEBI:15377"/>
        <dbReference type="ChEBI" id="CHEBI:15378"/>
        <dbReference type="ChEBI" id="CHEBI:30823"/>
        <dbReference type="ChEBI" id="CHEBI:136282"/>
        <dbReference type="ChEBI" id="CHEBI:136286"/>
    </reaction>
    <physiologicalReaction direction="left-to-right" evidence="12">
        <dbReference type="Rhea" id="RHEA:52049"/>
    </physiologicalReaction>
</comment>